<reference evidence="8 9" key="1">
    <citation type="submission" date="2017-09" db="EMBL/GenBank/DDBJ databases">
        <authorList>
            <person name="Zhang H."/>
            <person name="Hu S."/>
            <person name="Xu J."/>
            <person name="He Z."/>
        </authorList>
    </citation>
    <scope>NUCLEOTIDE SEQUENCE [LARGE SCALE GENOMIC DNA]</scope>
    <source>
        <strain evidence="8 9">TXX3120</strain>
    </source>
</reference>
<proteinExistence type="predicted"/>
<comment type="subcellular location">
    <subcellularLocation>
        <location evidence="1">Cell membrane</location>
        <topology evidence="1">Multi-pass membrane protein</topology>
    </subcellularLocation>
</comment>
<evidence type="ECO:0000313" key="9">
    <source>
        <dbReference type="Proteomes" id="UP000282170"/>
    </source>
</evidence>
<evidence type="ECO:0000256" key="5">
    <source>
        <dbReference type="ARBA" id="ARBA00023136"/>
    </source>
</evidence>
<evidence type="ECO:0000256" key="1">
    <source>
        <dbReference type="ARBA" id="ARBA00004651"/>
    </source>
</evidence>
<evidence type="ECO:0000259" key="7">
    <source>
        <dbReference type="Pfam" id="PF02687"/>
    </source>
</evidence>
<feature type="transmembrane region" description="Helical" evidence="6">
    <location>
        <begin position="416"/>
        <end position="435"/>
    </location>
</feature>
<feature type="transmembrane region" description="Helical" evidence="6">
    <location>
        <begin position="822"/>
        <end position="846"/>
    </location>
</feature>
<keyword evidence="2" id="KW-1003">Cell membrane</keyword>
<name>A0A494UZN2_9ACTN</name>
<keyword evidence="4 6" id="KW-1133">Transmembrane helix</keyword>
<feature type="transmembrane region" description="Helical" evidence="6">
    <location>
        <begin position="879"/>
        <end position="900"/>
    </location>
</feature>
<dbReference type="Pfam" id="PF02687">
    <property type="entry name" value="FtsX"/>
    <property type="match status" value="1"/>
</dbReference>
<feature type="transmembrane region" description="Helical" evidence="6">
    <location>
        <begin position="383"/>
        <end position="410"/>
    </location>
</feature>
<evidence type="ECO:0000313" key="8">
    <source>
        <dbReference type="EMBL" id="AYL36129.1"/>
    </source>
</evidence>
<evidence type="ECO:0000256" key="3">
    <source>
        <dbReference type="ARBA" id="ARBA00022692"/>
    </source>
</evidence>
<keyword evidence="3 6" id="KW-0812">Transmembrane</keyword>
<dbReference type="GeneID" id="93883579"/>
<evidence type="ECO:0000256" key="4">
    <source>
        <dbReference type="ARBA" id="ARBA00022989"/>
    </source>
</evidence>
<feature type="transmembrane region" description="Helical" evidence="6">
    <location>
        <begin position="339"/>
        <end position="362"/>
    </location>
</feature>
<feature type="transmembrane region" description="Helical" evidence="6">
    <location>
        <begin position="464"/>
        <end position="484"/>
    </location>
</feature>
<feature type="transmembrane region" description="Helical" evidence="6">
    <location>
        <begin position="775"/>
        <end position="796"/>
    </location>
</feature>
<gene>
    <name evidence="8" type="ORF">CNQ36_12190</name>
</gene>
<keyword evidence="5 6" id="KW-0472">Membrane</keyword>
<feature type="transmembrane region" description="Helical" evidence="6">
    <location>
        <begin position="27"/>
        <end position="48"/>
    </location>
</feature>
<feature type="transmembrane region" description="Helical" evidence="6">
    <location>
        <begin position="496"/>
        <end position="516"/>
    </location>
</feature>
<sequence length="916" mass="93794">MSVRDPGRPQVNAPWVRTRLRAAPGGALALALLVAATAFLAAALPLAVDRYGDAGLRRSMEAAGPARTTVQLYSTALSDLALPPEERAARVREEAVRDTYTKIFPLPGRSLPLDPDQSAYGVRTSRPLEVQDPWLAMPDAVPPQFHLVAQGGLAGHSRLREGRLPKAPDDVTTAATEVEAAVSAETARRLHIEVGSVLHVPAVERAPLAVRVTGIVDPRAPRDAYWSANSVLRTPYLTNVPGDPERNVFWTGALLLPPDAAPATLSTAGEPERYWLLAPDAAALHGYDLPRMTSAVASLEAGPLLQQAGTAASGVVESEAALDEVFAEYTELRSAIGPLVAVAAFGTGTVAAVVLLMAGGLTADRRRPELTLLRARGASLRGLAGRLLAETAVVAVPAAALGLAAALLALPGARPASAVAAAGAVALLACAALPLRAVAAHRAVRVHAARDDIASARPSRRRTVAELTLLVLAVGAVVALRTRGTSDGAGASGDELVSLAPVLVGMIAALVLVRLYPLPLRGLARPAGRLRGVVGPLSLARAGRASGSAVLPLLALLTALTTAAFGGSVLTGVADARERAAVLTVGADARVEAVQALPSGLAGRIGRVPGVRDVTALSVFPYAQPEGGRLAVPVAGVDPAGYAALTRHTGVGAFPADALKSSGGKDLAALASPAVADRYGTRPFLVRLDDGGIVTVRITAVRERTPAVAGEEFLVVDRSGLPGESARPTTLLVTGDPADAGALREAAGGGAQVQLRTERFAEYVDSPLQSGAERVYTAAVAAGAGFAMLSLLLTLLRAAPERAALLARLRTMGLTRAQGRRLLVLESLPQALLAAAGGTVTAWAAIRLLSSGIDLTTVAVSASASPAGRAALRTDPVSLLVPALAVVAVTVGTAAAQAWWTGRRGSVRELRAGDAR</sequence>
<accession>A0A494UZN2</accession>
<protein>
    <recommendedName>
        <fullName evidence="7">ABC3 transporter permease C-terminal domain-containing protein</fullName>
    </recommendedName>
</protein>
<dbReference type="Proteomes" id="UP000282170">
    <property type="component" value="Chromosome"/>
</dbReference>
<evidence type="ECO:0000256" key="2">
    <source>
        <dbReference type="ARBA" id="ARBA00022475"/>
    </source>
</evidence>
<evidence type="ECO:0000256" key="6">
    <source>
        <dbReference type="SAM" id="Phobius"/>
    </source>
</evidence>
<dbReference type="EMBL" id="CP023407">
    <property type="protein sequence ID" value="AYL36129.1"/>
    <property type="molecule type" value="Genomic_DNA"/>
</dbReference>
<keyword evidence="9" id="KW-1185">Reference proteome</keyword>
<dbReference type="InterPro" id="IPR003838">
    <property type="entry name" value="ABC3_permease_C"/>
</dbReference>
<dbReference type="KEGG" id="sfug:CNQ36_12190"/>
<feature type="domain" description="ABC3 transporter permease C-terminal" evidence="7">
    <location>
        <begin position="784"/>
        <end position="899"/>
    </location>
</feature>
<dbReference type="RefSeq" id="WP_121546014.1">
    <property type="nucleotide sequence ID" value="NZ_CP023407.1"/>
</dbReference>
<dbReference type="AlphaFoldDB" id="A0A494UZN2"/>
<feature type="transmembrane region" description="Helical" evidence="6">
    <location>
        <begin position="549"/>
        <end position="570"/>
    </location>
</feature>
<dbReference type="GO" id="GO:0005886">
    <property type="term" value="C:plasma membrane"/>
    <property type="evidence" value="ECO:0007669"/>
    <property type="project" value="UniProtKB-SubCell"/>
</dbReference>
<organism evidence="8 9">
    <name type="scientific">Streptomyces fungicidicus</name>
    <dbReference type="NCBI Taxonomy" id="68203"/>
    <lineage>
        <taxon>Bacteria</taxon>
        <taxon>Bacillati</taxon>
        <taxon>Actinomycetota</taxon>
        <taxon>Actinomycetes</taxon>
        <taxon>Kitasatosporales</taxon>
        <taxon>Streptomycetaceae</taxon>
        <taxon>Streptomyces</taxon>
    </lineage>
</organism>